<name>A0ABP9XHK1_9DEIO</name>
<evidence type="ECO:0000259" key="8">
    <source>
        <dbReference type="PROSITE" id="PS51194"/>
    </source>
</evidence>
<dbReference type="PANTHER" id="PTHR47961">
    <property type="entry name" value="DNA POLYMERASE THETA, PUTATIVE (AFU_ORTHOLOGUE AFUA_1G05260)-RELATED"/>
    <property type="match status" value="1"/>
</dbReference>
<dbReference type="PROSITE" id="PS51194">
    <property type="entry name" value="HELICASE_CTER"/>
    <property type="match status" value="1"/>
</dbReference>
<keyword evidence="5" id="KW-0863">Zinc-finger</keyword>
<dbReference type="InterPro" id="IPR014001">
    <property type="entry name" value="Helicase_ATP-bd"/>
</dbReference>
<evidence type="ECO:0000256" key="2">
    <source>
        <dbReference type="ARBA" id="ARBA00022801"/>
    </source>
</evidence>
<keyword evidence="2" id="KW-0378">Hydrolase</keyword>
<accession>A0ABP9XHK1</accession>
<keyword evidence="3 9" id="KW-0347">Helicase</keyword>
<dbReference type="SUPFAM" id="SSF52540">
    <property type="entry name" value="P-loop containing nucleoside triphosphate hydrolases"/>
    <property type="match status" value="1"/>
</dbReference>
<evidence type="ECO:0000256" key="3">
    <source>
        <dbReference type="ARBA" id="ARBA00022806"/>
    </source>
</evidence>
<evidence type="ECO:0000313" key="9">
    <source>
        <dbReference type="EMBL" id="GAA5534098.1"/>
    </source>
</evidence>
<gene>
    <name evidence="9" type="primary">rhlB</name>
    <name evidence="9" type="ORF">Dalu01_02506</name>
</gene>
<dbReference type="InterPro" id="IPR011545">
    <property type="entry name" value="DEAD/DEAH_box_helicase_dom"/>
</dbReference>
<protein>
    <submittedName>
        <fullName evidence="9">ATP-dependent RNA helicase RhlB</fullName>
    </submittedName>
</protein>
<reference evidence="9 10" key="1">
    <citation type="submission" date="2024-02" db="EMBL/GenBank/DDBJ databases">
        <title>Deinococcus aluminii NBRC 112889.</title>
        <authorList>
            <person name="Ichikawa N."/>
            <person name="Katano-Makiyama Y."/>
            <person name="Hidaka K."/>
        </authorList>
    </citation>
    <scope>NUCLEOTIDE SEQUENCE [LARGE SCALE GENOMIC DNA]</scope>
    <source>
        <strain evidence="9 10">NBRC 112889</strain>
    </source>
</reference>
<keyword evidence="10" id="KW-1185">Reference proteome</keyword>
<dbReference type="PROSITE" id="PS51192">
    <property type="entry name" value="HELICASE_ATP_BIND_1"/>
    <property type="match status" value="1"/>
</dbReference>
<feature type="domain" description="SWIM-type" evidence="6">
    <location>
        <begin position="604"/>
        <end position="643"/>
    </location>
</feature>
<evidence type="ECO:0000256" key="4">
    <source>
        <dbReference type="ARBA" id="ARBA00022840"/>
    </source>
</evidence>
<dbReference type="GO" id="GO:0004386">
    <property type="term" value="F:helicase activity"/>
    <property type="evidence" value="ECO:0007669"/>
    <property type="project" value="UniProtKB-KW"/>
</dbReference>
<dbReference type="InterPro" id="IPR007527">
    <property type="entry name" value="Znf_SWIM"/>
</dbReference>
<keyword evidence="5" id="KW-0479">Metal-binding</keyword>
<dbReference type="PANTHER" id="PTHR47961:SF6">
    <property type="entry name" value="DNA-DIRECTED DNA POLYMERASE"/>
    <property type="match status" value="1"/>
</dbReference>
<dbReference type="Pfam" id="PF04434">
    <property type="entry name" value="SWIM"/>
    <property type="match status" value="1"/>
</dbReference>
<dbReference type="SMART" id="SM00490">
    <property type="entry name" value="HELICc"/>
    <property type="match status" value="1"/>
</dbReference>
<dbReference type="Gene3D" id="3.40.50.300">
    <property type="entry name" value="P-loop containing nucleotide triphosphate hydrolases"/>
    <property type="match status" value="2"/>
</dbReference>
<dbReference type="Pfam" id="PF00270">
    <property type="entry name" value="DEAD"/>
    <property type="match status" value="1"/>
</dbReference>
<dbReference type="SUPFAM" id="SSF158702">
    <property type="entry name" value="Sec63 N-terminal domain-like"/>
    <property type="match status" value="1"/>
</dbReference>
<evidence type="ECO:0000259" key="7">
    <source>
        <dbReference type="PROSITE" id="PS51192"/>
    </source>
</evidence>
<organism evidence="9 10">
    <name type="scientific">Deinococcus aluminii</name>
    <dbReference type="NCBI Taxonomy" id="1656885"/>
    <lineage>
        <taxon>Bacteria</taxon>
        <taxon>Thermotogati</taxon>
        <taxon>Deinococcota</taxon>
        <taxon>Deinococci</taxon>
        <taxon>Deinococcales</taxon>
        <taxon>Deinococcaceae</taxon>
        <taxon>Deinococcus</taxon>
    </lineage>
</organism>
<evidence type="ECO:0000313" key="10">
    <source>
        <dbReference type="Proteomes" id="UP001404956"/>
    </source>
</evidence>
<evidence type="ECO:0000256" key="1">
    <source>
        <dbReference type="ARBA" id="ARBA00022741"/>
    </source>
</evidence>
<dbReference type="InterPro" id="IPR027417">
    <property type="entry name" value="P-loop_NTPase"/>
</dbReference>
<evidence type="ECO:0000259" key="6">
    <source>
        <dbReference type="PROSITE" id="PS50966"/>
    </source>
</evidence>
<dbReference type="Pfam" id="PF00271">
    <property type="entry name" value="Helicase_C"/>
    <property type="match status" value="1"/>
</dbReference>
<sequence length="658" mass="72026">MLVLAPTRALVGQIAGEWQERLPGHCVEAYTSERRNRRPYRQTDIIVTTPERLDLLTRSWKRHWRWLAQVTLLVCDEIHTIADPVRGAALDAALTRVRLLNPLLRVLGLTGTCGNPEQLSAWLSGPHLTSTRRPVPLEWQAYPTRDKFKTLLGVLDARPTLVFVHSRARARDLSKQLQQAGISAAAHHAGLTAEERLLTEQRYQQGEIKVLIATPTLEVGVNFPVEHVVLYDLTFYGARKSALSVGAAWQRAGRAGRRPGLTYASVSVIGSPQEEPHRYLTPDFEALHSPLGQGQHLESFLLGSISGGLAIHPSQLQRLCDRTFAAAQGRVSVRETLLELRHLDAVEEDGARLRVRPLGRVASQALLQVRDVARARLLPEAPTAFDVLLLVAGVLETPRLTPEGAVLVEAQTLLVPSSLLDAREYIRQEDLLTACVLWEACHAGDEDAADAFGLYRPDVTALREQAARLVHAWAQWRPDPKLRLTAVMLASGLPLEHATLTMLSGVGSATARKLARTGLADVEAVATALPEDLVGAGIGIRRAQALITQAEALVKTFGHDLTREVPGCPETRSDFPLDLQGERIDAARLARACTLHVEVREMGFTVTGGNAPHHVTRELRCDCPDFLPARPCKHVLAVRLSQGDPVACHNAALIAPEA</sequence>
<dbReference type="InterPro" id="IPR001650">
    <property type="entry name" value="Helicase_C-like"/>
</dbReference>
<dbReference type="PROSITE" id="PS50966">
    <property type="entry name" value="ZF_SWIM"/>
    <property type="match status" value="1"/>
</dbReference>
<dbReference type="EMBL" id="BAABRV010000005">
    <property type="protein sequence ID" value="GAA5534098.1"/>
    <property type="molecule type" value="Genomic_DNA"/>
</dbReference>
<dbReference type="Gene3D" id="1.10.150.20">
    <property type="entry name" value="5' to 3' exonuclease, C-terminal subdomain"/>
    <property type="match status" value="1"/>
</dbReference>
<keyword evidence="4" id="KW-0067">ATP-binding</keyword>
<feature type="domain" description="Helicase ATP-binding" evidence="7">
    <location>
        <begin position="1"/>
        <end position="131"/>
    </location>
</feature>
<evidence type="ECO:0000256" key="5">
    <source>
        <dbReference type="PROSITE-ProRule" id="PRU00325"/>
    </source>
</evidence>
<dbReference type="InterPro" id="IPR050474">
    <property type="entry name" value="Hel308_SKI2-like"/>
</dbReference>
<keyword evidence="5" id="KW-0862">Zinc</keyword>
<dbReference type="Pfam" id="PF14520">
    <property type="entry name" value="HHH_5"/>
    <property type="match status" value="1"/>
</dbReference>
<keyword evidence="1" id="KW-0547">Nucleotide-binding</keyword>
<proteinExistence type="predicted"/>
<dbReference type="Proteomes" id="UP001404956">
    <property type="component" value="Unassembled WGS sequence"/>
</dbReference>
<comment type="caution">
    <text evidence="9">The sequence shown here is derived from an EMBL/GenBank/DDBJ whole genome shotgun (WGS) entry which is preliminary data.</text>
</comment>
<feature type="domain" description="Helicase C-terminal" evidence="8">
    <location>
        <begin position="147"/>
        <end position="303"/>
    </location>
</feature>